<keyword evidence="3 7" id="KW-0812">Transmembrane</keyword>
<dbReference type="EnsemblMetazoa" id="CLYHEMT006418.1">
    <property type="protein sequence ID" value="CLYHEMP006418.1"/>
    <property type="gene ID" value="CLYHEMG006418"/>
</dbReference>
<name>A0A7M5V2H2_9CNID</name>
<feature type="compositionally biased region" description="Pro residues" evidence="6">
    <location>
        <begin position="342"/>
        <end position="414"/>
    </location>
</feature>
<dbReference type="Pfam" id="PF14857">
    <property type="entry name" value="TMEM151"/>
    <property type="match status" value="1"/>
</dbReference>
<proteinExistence type="inferred from homology"/>
<evidence type="ECO:0000256" key="1">
    <source>
        <dbReference type="ARBA" id="ARBA00004141"/>
    </source>
</evidence>
<dbReference type="PANTHER" id="PTHR31893">
    <property type="entry name" value="TRANSMEMBRANE PROTEIN 151 HOMOLOG"/>
    <property type="match status" value="1"/>
</dbReference>
<accession>A0A7M5V2H2</accession>
<keyword evidence="4 7" id="KW-1133">Transmembrane helix</keyword>
<evidence type="ECO:0000256" key="5">
    <source>
        <dbReference type="ARBA" id="ARBA00023136"/>
    </source>
</evidence>
<sequence length="444" mass="50323">MANKYDNDQPPDSKFNIDDDDDLSTAITVLVPVLSFIVFPFMIYLCYSCYQRKCLKDRMKIASILSLYYYIAMVASLVFIVIYSYTSIGDYGEYTIYNVFVVAIPLACFGYVFVLIESWCYSNMMGYLRFKFNVEDLMHYIQGLVQRRPNVVTVAQASHIESESRVVARQDSNGNTQYVTQTTSKKVISWEGHDVFPFNYWQDVSDKSNIPKSYGEVVRVKLTKKILFANEVTERAFRTQQDAFVERNKHRDDKFEFWTDYEISGFQDHILYYDPQKGMPFWMDWLCFGCVAFIGFSWPYRCLFFCCTKTASFDIEKVVSLTPISQSETQAQVEVSCVQPMPKSPPILGPPPPPMLGQPPPPMLGPPPPPMLGQPPPPMLGPPPSMLGPSPMLEPPPPPMPGQPPAPPLPPPSAPSHQIDTVAEDGEQSCDINEIDDDKQPLLL</sequence>
<feature type="transmembrane region" description="Helical" evidence="7">
    <location>
        <begin position="94"/>
        <end position="116"/>
    </location>
</feature>
<feature type="transmembrane region" description="Helical" evidence="7">
    <location>
        <begin position="67"/>
        <end position="88"/>
    </location>
</feature>
<evidence type="ECO:0008006" key="10">
    <source>
        <dbReference type="Google" id="ProtNLM"/>
    </source>
</evidence>
<evidence type="ECO:0000313" key="9">
    <source>
        <dbReference type="Proteomes" id="UP000594262"/>
    </source>
</evidence>
<dbReference type="RefSeq" id="XP_066921402.1">
    <property type="nucleotide sequence ID" value="XM_067065301.1"/>
</dbReference>
<evidence type="ECO:0000256" key="7">
    <source>
        <dbReference type="SAM" id="Phobius"/>
    </source>
</evidence>
<dbReference type="GeneID" id="136808763"/>
<keyword evidence="9" id="KW-1185">Reference proteome</keyword>
<dbReference type="OrthoDB" id="5981492at2759"/>
<protein>
    <recommendedName>
        <fullName evidence="10">Transmembrane protein</fullName>
    </recommendedName>
</protein>
<dbReference type="GO" id="GO:0016020">
    <property type="term" value="C:membrane"/>
    <property type="evidence" value="ECO:0007669"/>
    <property type="project" value="UniProtKB-SubCell"/>
</dbReference>
<feature type="transmembrane region" description="Helical" evidence="7">
    <location>
        <begin position="23"/>
        <end position="47"/>
    </location>
</feature>
<organism evidence="8 9">
    <name type="scientific">Clytia hemisphaerica</name>
    <dbReference type="NCBI Taxonomy" id="252671"/>
    <lineage>
        <taxon>Eukaryota</taxon>
        <taxon>Metazoa</taxon>
        <taxon>Cnidaria</taxon>
        <taxon>Hydrozoa</taxon>
        <taxon>Hydroidolina</taxon>
        <taxon>Leptothecata</taxon>
        <taxon>Obeliida</taxon>
        <taxon>Clytiidae</taxon>
        <taxon>Clytia</taxon>
    </lineage>
</organism>
<feature type="transmembrane region" description="Helical" evidence="7">
    <location>
        <begin position="281"/>
        <end position="300"/>
    </location>
</feature>
<reference evidence="8" key="1">
    <citation type="submission" date="2021-01" db="UniProtKB">
        <authorList>
            <consortium name="EnsemblMetazoa"/>
        </authorList>
    </citation>
    <scope>IDENTIFICATION</scope>
</reference>
<feature type="region of interest" description="Disordered" evidence="6">
    <location>
        <begin position="335"/>
        <end position="444"/>
    </location>
</feature>
<dbReference type="PANTHER" id="PTHR31893:SF5">
    <property type="entry name" value="TRANSMEMBRANE PROTEIN 151 HOMOLOG"/>
    <property type="match status" value="1"/>
</dbReference>
<evidence type="ECO:0000256" key="4">
    <source>
        <dbReference type="ARBA" id="ARBA00022989"/>
    </source>
</evidence>
<dbReference type="InterPro" id="IPR026767">
    <property type="entry name" value="Tmem151"/>
</dbReference>
<dbReference type="Proteomes" id="UP000594262">
    <property type="component" value="Unplaced"/>
</dbReference>
<feature type="compositionally biased region" description="Acidic residues" evidence="6">
    <location>
        <begin position="422"/>
        <end position="437"/>
    </location>
</feature>
<evidence type="ECO:0000256" key="3">
    <source>
        <dbReference type="ARBA" id="ARBA00022692"/>
    </source>
</evidence>
<comment type="similarity">
    <text evidence="2">Belongs to the TMEM151 family.</text>
</comment>
<evidence type="ECO:0000256" key="2">
    <source>
        <dbReference type="ARBA" id="ARBA00009583"/>
    </source>
</evidence>
<evidence type="ECO:0000256" key="6">
    <source>
        <dbReference type="SAM" id="MobiDB-lite"/>
    </source>
</evidence>
<keyword evidence="5 7" id="KW-0472">Membrane</keyword>
<dbReference type="AlphaFoldDB" id="A0A7M5V2H2"/>
<evidence type="ECO:0000313" key="8">
    <source>
        <dbReference type="EnsemblMetazoa" id="CLYHEMP006418.1"/>
    </source>
</evidence>
<comment type="subcellular location">
    <subcellularLocation>
        <location evidence="1">Membrane</location>
        <topology evidence="1">Multi-pass membrane protein</topology>
    </subcellularLocation>
</comment>